<dbReference type="Pfam" id="PF13738">
    <property type="entry name" value="Pyr_redox_3"/>
    <property type="match status" value="1"/>
</dbReference>
<dbReference type="OrthoDB" id="9808049at2"/>
<evidence type="ECO:0000313" key="4">
    <source>
        <dbReference type="Proteomes" id="UP000186132"/>
    </source>
</evidence>
<evidence type="ECO:0000256" key="2">
    <source>
        <dbReference type="SAM" id="MobiDB-lite"/>
    </source>
</evidence>
<dbReference type="Proteomes" id="UP000186132">
    <property type="component" value="Unassembled WGS sequence"/>
</dbReference>
<dbReference type="PRINTS" id="PR00411">
    <property type="entry name" value="PNDRDTASEI"/>
</dbReference>
<dbReference type="SUPFAM" id="SSF51905">
    <property type="entry name" value="FAD/NAD(P)-binding domain"/>
    <property type="match status" value="1"/>
</dbReference>
<feature type="compositionally biased region" description="Basic and acidic residues" evidence="2">
    <location>
        <begin position="224"/>
        <end position="241"/>
    </location>
</feature>
<dbReference type="AlphaFoldDB" id="A0A1M5TX23"/>
<dbReference type="GO" id="GO:0004497">
    <property type="term" value="F:monooxygenase activity"/>
    <property type="evidence" value="ECO:0007669"/>
    <property type="project" value="TreeGrafter"/>
</dbReference>
<reference evidence="3 4" key="1">
    <citation type="submission" date="2016-11" db="EMBL/GenBank/DDBJ databases">
        <authorList>
            <person name="Jaros S."/>
            <person name="Januszkiewicz K."/>
            <person name="Wedrychowicz H."/>
        </authorList>
    </citation>
    <scope>NUCLEOTIDE SEQUENCE [LARGE SCALE GENOMIC DNA]</scope>
    <source>
        <strain evidence="3 4">DSM 45627</strain>
    </source>
</reference>
<name>A0A1M5TX23_9ACTN</name>
<protein>
    <submittedName>
        <fullName evidence="3">Putative flavoprotein involved in K+ transport</fullName>
    </submittedName>
</protein>
<evidence type="ECO:0000256" key="1">
    <source>
        <dbReference type="ARBA" id="ARBA00023002"/>
    </source>
</evidence>
<dbReference type="STRING" id="1206085.SAMN05443575_4067"/>
<keyword evidence="1" id="KW-0560">Oxidoreductase</keyword>
<sequence length="419" mass="45896">MRAPERRDVVVVGGGQAGLAVSWYLTRSGIDHVVLERDTRMHSWADARWDSFCLVTPNWQCRLPGHHYDGPEPEGFMVGKEIVDWLDGWLTTFTPPLREHTAVGSVRPAEDGAGFDVETSGGRIRAARVVVATGGYHLPRVPRLAERLPEDVEQVHSSRYRSPDSLPAGPVLVVGTGQSGAQIAEDLLLAGRDVHLAVGNAPRFARRYRGRDVISWMHDTGHYDKPVTDKPPAERTEDRTNHYVTGRDGGRDIDLRSFARQGMTLHGRLREVGGGDLVFDGDLERNLDAADDVYNGINALIDAHIAARGLSVPEPPSRYEPVWRPYGYRGSRLRAAELAAVVWATGFTRDYRWLHAPVFDGAGHPQHVRGVTPVPGLFFVGLPWLHTWGSGRFAGIERDAAHVAAALGAAVPATPVAAD</sequence>
<dbReference type="PANTHER" id="PTHR43539">
    <property type="entry name" value="FLAVIN-BINDING MONOOXYGENASE-LIKE PROTEIN (AFU_ORTHOLOGUE AFUA_4G09220)"/>
    <property type="match status" value="1"/>
</dbReference>
<accession>A0A1M5TX23</accession>
<dbReference type="InterPro" id="IPR024000">
    <property type="entry name" value="CHP04046_FMN-dependent"/>
</dbReference>
<dbReference type="InterPro" id="IPR036188">
    <property type="entry name" value="FAD/NAD-bd_sf"/>
</dbReference>
<dbReference type="InterPro" id="IPR050982">
    <property type="entry name" value="Auxin_biosynth/cation_transpt"/>
</dbReference>
<proteinExistence type="predicted"/>
<gene>
    <name evidence="3" type="ORF">SAMN05443575_4067</name>
</gene>
<dbReference type="Gene3D" id="3.50.50.60">
    <property type="entry name" value="FAD/NAD(P)-binding domain"/>
    <property type="match status" value="2"/>
</dbReference>
<evidence type="ECO:0000313" key="3">
    <source>
        <dbReference type="EMBL" id="SHH55375.1"/>
    </source>
</evidence>
<feature type="region of interest" description="Disordered" evidence="2">
    <location>
        <begin position="224"/>
        <end position="246"/>
    </location>
</feature>
<dbReference type="SUPFAM" id="SSF51971">
    <property type="entry name" value="Nucleotide-binding domain"/>
    <property type="match status" value="1"/>
</dbReference>
<dbReference type="NCBIfam" id="TIGR04046">
    <property type="entry name" value="MSMEG_0569_nitr"/>
    <property type="match status" value="1"/>
</dbReference>
<keyword evidence="4" id="KW-1185">Reference proteome</keyword>
<dbReference type="EMBL" id="FQVU01000007">
    <property type="protein sequence ID" value="SHH55375.1"/>
    <property type="molecule type" value="Genomic_DNA"/>
</dbReference>
<organism evidence="3 4">
    <name type="scientific">Jatrophihabitans endophyticus</name>
    <dbReference type="NCBI Taxonomy" id="1206085"/>
    <lineage>
        <taxon>Bacteria</taxon>
        <taxon>Bacillati</taxon>
        <taxon>Actinomycetota</taxon>
        <taxon>Actinomycetes</taxon>
        <taxon>Jatrophihabitantales</taxon>
        <taxon>Jatrophihabitantaceae</taxon>
        <taxon>Jatrophihabitans</taxon>
    </lineage>
</organism>
<dbReference type="PANTHER" id="PTHR43539:SF78">
    <property type="entry name" value="FLAVIN-CONTAINING MONOOXYGENASE"/>
    <property type="match status" value="1"/>
</dbReference>
<dbReference type="RefSeq" id="WP_073392270.1">
    <property type="nucleotide sequence ID" value="NZ_FQVU01000007.1"/>
</dbReference>
<dbReference type="GO" id="GO:0050660">
    <property type="term" value="F:flavin adenine dinucleotide binding"/>
    <property type="evidence" value="ECO:0007669"/>
    <property type="project" value="TreeGrafter"/>
</dbReference>